<dbReference type="Proteomes" id="UP001420932">
    <property type="component" value="Unassembled WGS sequence"/>
</dbReference>
<proteinExistence type="predicted"/>
<dbReference type="AlphaFoldDB" id="A0AAP0PZ69"/>
<sequence length="119" mass="13324">MKGKESGGRVVEEGSHDGNEIEELHESVMPFVLVERGSGVAEDDDDESGDEIDRDDDDDGTGDSDCDDDESGNEDEMSVNRVWRGWFAQSRDKEDDFLFLIIFHFATDQQQNMSVADLS</sequence>
<accession>A0AAP0PZ69</accession>
<keyword evidence="3" id="KW-1185">Reference proteome</keyword>
<reference evidence="2 3" key="1">
    <citation type="submission" date="2024-01" db="EMBL/GenBank/DDBJ databases">
        <title>Genome assemblies of Stephania.</title>
        <authorList>
            <person name="Yang L."/>
        </authorList>
    </citation>
    <scope>NUCLEOTIDE SEQUENCE [LARGE SCALE GENOMIC DNA]</scope>
    <source>
        <strain evidence="2">YNDBR</strain>
        <tissue evidence="2">Leaf</tissue>
    </source>
</reference>
<evidence type="ECO:0000313" key="3">
    <source>
        <dbReference type="Proteomes" id="UP001420932"/>
    </source>
</evidence>
<protein>
    <submittedName>
        <fullName evidence="2">Uncharacterized protein</fullName>
    </submittedName>
</protein>
<dbReference type="EMBL" id="JBBNAF010000003">
    <property type="protein sequence ID" value="KAK9160870.1"/>
    <property type="molecule type" value="Genomic_DNA"/>
</dbReference>
<evidence type="ECO:0000313" key="2">
    <source>
        <dbReference type="EMBL" id="KAK9160870.1"/>
    </source>
</evidence>
<feature type="compositionally biased region" description="Basic and acidic residues" evidence="1">
    <location>
        <begin position="1"/>
        <end position="26"/>
    </location>
</feature>
<feature type="compositionally biased region" description="Acidic residues" evidence="1">
    <location>
        <begin position="41"/>
        <end position="77"/>
    </location>
</feature>
<comment type="caution">
    <text evidence="2">The sequence shown here is derived from an EMBL/GenBank/DDBJ whole genome shotgun (WGS) entry which is preliminary data.</text>
</comment>
<name>A0AAP0PZ69_9MAGN</name>
<organism evidence="2 3">
    <name type="scientific">Stephania yunnanensis</name>
    <dbReference type="NCBI Taxonomy" id="152371"/>
    <lineage>
        <taxon>Eukaryota</taxon>
        <taxon>Viridiplantae</taxon>
        <taxon>Streptophyta</taxon>
        <taxon>Embryophyta</taxon>
        <taxon>Tracheophyta</taxon>
        <taxon>Spermatophyta</taxon>
        <taxon>Magnoliopsida</taxon>
        <taxon>Ranunculales</taxon>
        <taxon>Menispermaceae</taxon>
        <taxon>Menispermoideae</taxon>
        <taxon>Cissampelideae</taxon>
        <taxon>Stephania</taxon>
    </lineage>
</organism>
<gene>
    <name evidence="2" type="ORF">Syun_007211</name>
</gene>
<evidence type="ECO:0000256" key="1">
    <source>
        <dbReference type="SAM" id="MobiDB-lite"/>
    </source>
</evidence>
<feature type="region of interest" description="Disordered" evidence="1">
    <location>
        <begin position="1"/>
        <end position="81"/>
    </location>
</feature>